<name>A0A7W4IFA9_9PROT</name>
<accession>A0A7W4IFA9</accession>
<organism evidence="2 3">
    <name type="scientific">Gluconacetobacter sacchari</name>
    <dbReference type="NCBI Taxonomy" id="92759"/>
    <lineage>
        <taxon>Bacteria</taxon>
        <taxon>Pseudomonadati</taxon>
        <taxon>Pseudomonadota</taxon>
        <taxon>Alphaproteobacteria</taxon>
        <taxon>Acetobacterales</taxon>
        <taxon>Acetobacteraceae</taxon>
        <taxon>Gluconacetobacter</taxon>
    </lineage>
</organism>
<evidence type="ECO:0000256" key="1">
    <source>
        <dbReference type="SAM" id="Coils"/>
    </source>
</evidence>
<dbReference type="Proteomes" id="UP000589085">
    <property type="component" value="Unassembled WGS sequence"/>
</dbReference>
<proteinExistence type="predicted"/>
<sequence>MSERDDGERDLLRQAIAAARADKRPAVPQAEARRILEADLARVRERIAAVETEARRVRHAG</sequence>
<dbReference type="RefSeq" id="WP_182998645.1">
    <property type="nucleotide sequence ID" value="NZ_JABEQJ010000025.1"/>
</dbReference>
<protein>
    <submittedName>
        <fullName evidence="2">Uncharacterized protein</fullName>
    </submittedName>
</protein>
<gene>
    <name evidence="2" type="ORF">HLH48_16895</name>
</gene>
<evidence type="ECO:0000313" key="3">
    <source>
        <dbReference type="Proteomes" id="UP000589085"/>
    </source>
</evidence>
<dbReference type="AlphaFoldDB" id="A0A7W4IFA9"/>
<evidence type="ECO:0000313" key="2">
    <source>
        <dbReference type="EMBL" id="MBB2161823.1"/>
    </source>
</evidence>
<feature type="coiled-coil region" evidence="1">
    <location>
        <begin position="33"/>
        <end position="60"/>
    </location>
</feature>
<reference evidence="2 3" key="1">
    <citation type="submission" date="2020-04" db="EMBL/GenBank/DDBJ databases">
        <title>Description of novel Gluconacetobacter.</title>
        <authorList>
            <person name="Sombolestani A."/>
        </authorList>
    </citation>
    <scope>NUCLEOTIDE SEQUENCE [LARGE SCALE GENOMIC DNA]</scope>
    <source>
        <strain evidence="2 3">LMG 19747</strain>
    </source>
</reference>
<keyword evidence="1" id="KW-0175">Coiled coil</keyword>
<dbReference type="EMBL" id="JABEQJ010000025">
    <property type="protein sequence ID" value="MBB2161823.1"/>
    <property type="molecule type" value="Genomic_DNA"/>
</dbReference>
<comment type="caution">
    <text evidence="2">The sequence shown here is derived from an EMBL/GenBank/DDBJ whole genome shotgun (WGS) entry which is preliminary data.</text>
</comment>